<evidence type="ECO:0000256" key="1">
    <source>
        <dbReference type="SAM" id="SignalP"/>
    </source>
</evidence>
<keyword evidence="1" id="KW-0732">Signal</keyword>
<comment type="caution">
    <text evidence="2">The sequence shown here is derived from an EMBL/GenBank/DDBJ whole genome shotgun (WGS) entry which is preliminary data.</text>
</comment>
<dbReference type="AlphaFoldDB" id="A0A4R7C983"/>
<reference evidence="2 3" key="1">
    <citation type="submission" date="2019-03" db="EMBL/GenBank/DDBJ databases">
        <title>Genomic Encyclopedia of Type Strains, Phase IV (KMG-IV): sequencing the most valuable type-strain genomes for metagenomic binning, comparative biology and taxonomic classification.</title>
        <authorList>
            <person name="Goeker M."/>
        </authorList>
    </citation>
    <scope>NUCLEOTIDE SEQUENCE [LARGE SCALE GENOMIC DNA]</scope>
    <source>
        <strain evidence="2 3">DSM 25903</strain>
    </source>
</reference>
<gene>
    <name evidence="2" type="ORF">EV668_2300</name>
</gene>
<feature type="chain" id="PRO_5020524563" description="PXPV repeat-containing protein" evidence="1">
    <location>
        <begin position="24"/>
        <end position="70"/>
    </location>
</feature>
<proteinExistence type="predicted"/>
<sequence>MKSGLKVACGALLALGVAGCVNTALPPGTMVEAAPVVVAPAPYYAPPPPRRCFTRPGPYGPERVCRSVYY</sequence>
<protein>
    <recommendedName>
        <fullName evidence="4">PXPV repeat-containing protein</fullName>
    </recommendedName>
</protein>
<dbReference type="EMBL" id="SNZR01000011">
    <property type="protein sequence ID" value="TDR95008.1"/>
    <property type="molecule type" value="Genomic_DNA"/>
</dbReference>
<name>A0A4R7C983_9HYPH</name>
<feature type="signal peptide" evidence="1">
    <location>
        <begin position="1"/>
        <end position="23"/>
    </location>
</feature>
<organism evidence="2 3">
    <name type="scientific">Enterovirga rhinocerotis</name>
    <dbReference type="NCBI Taxonomy" id="1339210"/>
    <lineage>
        <taxon>Bacteria</taxon>
        <taxon>Pseudomonadati</taxon>
        <taxon>Pseudomonadota</taxon>
        <taxon>Alphaproteobacteria</taxon>
        <taxon>Hyphomicrobiales</taxon>
        <taxon>Methylobacteriaceae</taxon>
        <taxon>Enterovirga</taxon>
    </lineage>
</organism>
<dbReference type="Proteomes" id="UP000295122">
    <property type="component" value="Unassembled WGS sequence"/>
</dbReference>
<evidence type="ECO:0000313" key="3">
    <source>
        <dbReference type="Proteomes" id="UP000295122"/>
    </source>
</evidence>
<dbReference type="RefSeq" id="WP_133769853.1">
    <property type="nucleotide sequence ID" value="NZ_SNZR01000011.1"/>
</dbReference>
<dbReference type="PROSITE" id="PS51257">
    <property type="entry name" value="PROKAR_LIPOPROTEIN"/>
    <property type="match status" value="1"/>
</dbReference>
<evidence type="ECO:0008006" key="4">
    <source>
        <dbReference type="Google" id="ProtNLM"/>
    </source>
</evidence>
<keyword evidence="3" id="KW-1185">Reference proteome</keyword>
<accession>A0A4R7C983</accession>
<evidence type="ECO:0000313" key="2">
    <source>
        <dbReference type="EMBL" id="TDR95008.1"/>
    </source>
</evidence>